<keyword evidence="3" id="KW-1185">Reference proteome</keyword>
<dbReference type="Pfam" id="PF12937">
    <property type="entry name" value="F-box-like"/>
    <property type="match status" value="1"/>
</dbReference>
<reference evidence="2 3" key="1">
    <citation type="submission" date="2013-03" db="EMBL/GenBank/DDBJ databases">
        <title>The Genome Sequence of Capronia epimyces CBS 606.96.</title>
        <authorList>
            <consortium name="The Broad Institute Genomics Platform"/>
            <person name="Cuomo C."/>
            <person name="de Hoog S."/>
            <person name="Gorbushina A."/>
            <person name="Walker B."/>
            <person name="Young S.K."/>
            <person name="Zeng Q."/>
            <person name="Gargeya S."/>
            <person name="Fitzgerald M."/>
            <person name="Haas B."/>
            <person name="Abouelleil A."/>
            <person name="Allen A.W."/>
            <person name="Alvarado L."/>
            <person name="Arachchi H.M."/>
            <person name="Berlin A.M."/>
            <person name="Chapman S.B."/>
            <person name="Gainer-Dewar J."/>
            <person name="Goldberg J."/>
            <person name="Griggs A."/>
            <person name="Gujja S."/>
            <person name="Hansen M."/>
            <person name="Howarth C."/>
            <person name="Imamovic A."/>
            <person name="Ireland A."/>
            <person name="Larimer J."/>
            <person name="McCowan C."/>
            <person name="Murphy C."/>
            <person name="Pearson M."/>
            <person name="Poon T.W."/>
            <person name="Priest M."/>
            <person name="Roberts A."/>
            <person name="Saif S."/>
            <person name="Shea T."/>
            <person name="Sisk P."/>
            <person name="Sykes S."/>
            <person name="Wortman J."/>
            <person name="Nusbaum C."/>
            <person name="Birren B."/>
        </authorList>
    </citation>
    <scope>NUCLEOTIDE SEQUENCE [LARGE SCALE GENOMIC DNA]</scope>
    <source>
        <strain evidence="2 3">CBS 606.96</strain>
    </source>
</reference>
<dbReference type="InterPro" id="IPR036047">
    <property type="entry name" value="F-box-like_dom_sf"/>
</dbReference>
<dbReference type="eggNOG" id="ENOG502SR0E">
    <property type="taxonomic scope" value="Eukaryota"/>
</dbReference>
<dbReference type="AlphaFoldDB" id="W9YG06"/>
<dbReference type="InterPro" id="IPR001810">
    <property type="entry name" value="F-box_dom"/>
</dbReference>
<evidence type="ECO:0000259" key="1">
    <source>
        <dbReference type="PROSITE" id="PS50181"/>
    </source>
</evidence>
<gene>
    <name evidence="2" type="ORF">A1O3_00001</name>
</gene>
<sequence>MAMHQLPPELVVRIFESLTSVSDILSLSLACRYFNNLLTKSQKLSLFFIAMDKEIGPMEDILQLLTQNNNQVLHLHRSPPLSFTLLAQANTIARVADRFAKLYPSFRWAESKSAQRRSLDDREARRLRRAVYRFWSYTQAFYAKLAPRPIRLDMLAATERLQLLRTWCTDDLYELEDLRWTFEQLLASEICPTDGEIFSRISDDTRLSNTLFQSSSRRNLAASSMAIENIFHSSRNTQELDRNKPTIQELRFRHMQGWGSDLQNFYLVQSFLKCTPAQILWLYDNTVIKQDVEQFIELQTHDPCFFESNSMLFHDWVTVLHARGIDVQKAREAIWSGSAGITRRTGGPLCEDDS</sequence>
<proteinExistence type="predicted"/>
<dbReference type="STRING" id="1182542.W9YG06"/>
<dbReference type="GeneID" id="19164143"/>
<dbReference type="SUPFAM" id="SSF81383">
    <property type="entry name" value="F-box domain"/>
    <property type="match status" value="1"/>
</dbReference>
<evidence type="ECO:0000313" key="3">
    <source>
        <dbReference type="Proteomes" id="UP000019478"/>
    </source>
</evidence>
<name>W9YG06_9EURO</name>
<feature type="domain" description="F-box" evidence="1">
    <location>
        <begin position="1"/>
        <end position="51"/>
    </location>
</feature>
<dbReference type="OrthoDB" id="1638493at2759"/>
<dbReference type="HOGENOM" id="CLU_066899_0_0_1"/>
<dbReference type="PROSITE" id="PS50181">
    <property type="entry name" value="FBOX"/>
    <property type="match status" value="1"/>
</dbReference>
<dbReference type="Gene3D" id="1.20.1280.50">
    <property type="match status" value="1"/>
</dbReference>
<dbReference type="EMBL" id="AMGY01000001">
    <property type="protein sequence ID" value="EXJ91453.1"/>
    <property type="molecule type" value="Genomic_DNA"/>
</dbReference>
<comment type="caution">
    <text evidence="2">The sequence shown here is derived from an EMBL/GenBank/DDBJ whole genome shotgun (WGS) entry which is preliminary data.</text>
</comment>
<dbReference type="Proteomes" id="UP000019478">
    <property type="component" value="Unassembled WGS sequence"/>
</dbReference>
<dbReference type="CDD" id="cd09917">
    <property type="entry name" value="F-box_SF"/>
    <property type="match status" value="1"/>
</dbReference>
<organism evidence="2 3">
    <name type="scientific">Capronia epimyces CBS 606.96</name>
    <dbReference type="NCBI Taxonomy" id="1182542"/>
    <lineage>
        <taxon>Eukaryota</taxon>
        <taxon>Fungi</taxon>
        <taxon>Dikarya</taxon>
        <taxon>Ascomycota</taxon>
        <taxon>Pezizomycotina</taxon>
        <taxon>Eurotiomycetes</taxon>
        <taxon>Chaetothyriomycetidae</taxon>
        <taxon>Chaetothyriales</taxon>
        <taxon>Herpotrichiellaceae</taxon>
        <taxon>Capronia</taxon>
    </lineage>
</organism>
<protein>
    <recommendedName>
        <fullName evidence="1">F-box domain-containing protein</fullName>
    </recommendedName>
</protein>
<dbReference type="RefSeq" id="XP_007728343.1">
    <property type="nucleotide sequence ID" value="XM_007730153.1"/>
</dbReference>
<accession>W9YG06</accession>
<evidence type="ECO:0000313" key="2">
    <source>
        <dbReference type="EMBL" id="EXJ91453.1"/>
    </source>
</evidence>